<organism evidence="2 3">
    <name type="scientific">Thiothrix lacustris</name>
    <dbReference type="NCBI Taxonomy" id="525917"/>
    <lineage>
        <taxon>Bacteria</taxon>
        <taxon>Pseudomonadati</taxon>
        <taxon>Pseudomonadota</taxon>
        <taxon>Gammaproteobacteria</taxon>
        <taxon>Thiotrichales</taxon>
        <taxon>Thiotrichaceae</taxon>
        <taxon>Thiothrix</taxon>
    </lineage>
</organism>
<accession>A0A1Y1QW02</accession>
<keyword evidence="1" id="KW-1133">Transmembrane helix</keyword>
<keyword evidence="1" id="KW-0812">Transmembrane</keyword>
<evidence type="ECO:0000256" key="1">
    <source>
        <dbReference type="SAM" id="Phobius"/>
    </source>
</evidence>
<reference evidence="2 3" key="1">
    <citation type="submission" date="2017-01" db="EMBL/GenBank/DDBJ databases">
        <title>Novel large sulfur bacteria in the metagenomes of groundwater-fed chemosynthetic microbial mats in the Lake Huron basin.</title>
        <authorList>
            <person name="Sharrar A.M."/>
            <person name="Flood B.E."/>
            <person name="Bailey J.V."/>
            <person name="Jones D.S."/>
            <person name="Biddanda B."/>
            <person name="Ruberg S.A."/>
            <person name="Marcus D.N."/>
            <person name="Dick G.J."/>
        </authorList>
    </citation>
    <scope>NUCLEOTIDE SEQUENCE [LARGE SCALE GENOMIC DNA]</scope>
    <source>
        <strain evidence="2">A8</strain>
    </source>
</reference>
<evidence type="ECO:0000313" key="3">
    <source>
        <dbReference type="Proteomes" id="UP000192491"/>
    </source>
</evidence>
<protein>
    <submittedName>
        <fullName evidence="2">Uncharacterized protein</fullName>
    </submittedName>
</protein>
<dbReference type="Proteomes" id="UP000192491">
    <property type="component" value="Unassembled WGS sequence"/>
</dbReference>
<keyword evidence="1" id="KW-0472">Membrane</keyword>
<dbReference type="AlphaFoldDB" id="A0A1Y1QW02"/>
<dbReference type="EMBL" id="MTEJ01000020">
    <property type="protein sequence ID" value="OQX15011.1"/>
    <property type="molecule type" value="Genomic_DNA"/>
</dbReference>
<evidence type="ECO:0000313" key="2">
    <source>
        <dbReference type="EMBL" id="OQX15011.1"/>
    </source>
</evidence>
<proteinExistence type="predicted"/>
<sequence length="199" mass="22341">MDTKQVTSSRGSRLLKGFGLFMGGVLLASSLFVWLHKQEQFDHQKSMLMEISYNLLGFLDFKDGKFGVIEDVQDNAKQIIAEADLNVPTDRFAYVVNVASKEIVWNASSEGKPDGELHFALSEGKPDFQPRFEQARPLPPKDATKLASAPDLKQRYEQEYMLAVEDFEQEGAKFQLIVGEPVVTPSNWFCLGGSSQWCI</sequence>
<gene>
    <name evidence="2" type="ORF">BWK73_07950</name>
</gene>
<comment type="caution">
    <text evidence="2">The sequence shown here is derived from an EMBL/GenBank/DDBJ whole genome shotgun (WGS) entry which is preliminary data.</text>
</comment>
<name>A0A1Y1QW02_9GAMM</name>
<feature type="transmembrane region" description="Helical" evidence="1">
    <location>
        <begin position="14"/>
        <end position="35"/>
    </location>
</feature>